<feature type="active site" evidence="10">
    <location>
        <position position="155"/>
    </location>
</feature>
<dbReference type="EC" id="2.7.1.148" evidence="2 10"/>
<dbReference type="EMBL" id="BDQI01000012">
    <property type="protein sequence ID" value="GAX53973.1"/>
    <property type="molecule type" value="Genomic_DNA"/>
</dbReference>
<dbReference type="GO" id="GO:0005524">
    <property type="term" value="F:ATP binding"/>
    <property type="evidence" value="ECO:0007669"/>
    <property type="project" value="UniProtKB-UniRule"/>
</dbReference>
<keyword evidence="5 10" id="KW-0547">Nucleotide-binding</keyword>
<evidence type="ECO:0000259" key="12">
    <source>
        <dbReference type="Pfam" id="PF08544"/>
    </source>
</evidence>
<dbReference type="GO" id="GO:0050515">
    <property type="term" value="F:4-(cytidine 5'-diphospho)-2-C-methyl-D-erythritol kinase activity"/>
    <property type="evidence" value="ECO:0007669"/>
    <property type="project" value="UniProtKB-UniRule"/>
</dbReference>
<accession>A0A250VIE9</accession>
<organism evidence="13 14">
    <name type="scientific">Streptomyces olivochromogenes</name>
    <dbReference type="NCBI Taxonomy" id="1963"/>
    <lineage>
        <taxon>Bacteria</taxon>
        <taxon>Bacillati</taxon>
        <taxon>Actinomycetota</taxon>
        <taxon>Actinomycetes</taxon>
        <taxon>Kitasatosporales</taxon>
        <taxon>Streptomycetaceae</taxon>
        <taxon>Streptomyces</taxon>
    </lineage>
</organism>
<dbReference type="Pfam" id="PF08544">
    <property type="entry name" value="GHMP_kinases_C"/>
    <property type="match status" value="1"/>
</dbReference>
<gene>
    <name evidence="10 13" type="primary">ispE</name>
    <name evidence="13" type="ORF">SO3561_05505</name>
</gene>
<evidence type="ECO:0000256" key="3">
    <source>
        <dbReference type="ARBA" id="ARBA00017473"/>
    </source>
</evidence>
<keyword evidence="4 10" id="KW-0808">Transferase</keyword>
<dbReference type="Gene3D" id="3.30.70.890">
    <property type="entry name" value="GHMP kinase, C-terminal domain"/>
    <property type="match status" value="1"/>
</dbReference>
<evidence type="ECO:0000256" key="4">
    <source>
        <dbReference type="ARBA" id="ARBA00022679"/>
    </source>
</evidence>
<evidence type="ECO:0000256" key="6">
    <source>
        <dbReference type="ARBA" id="ARBA00022777"/>
    </source>
</evidence>
<feature type="domain" description="GHMP kinase N-terminal" evidence="11">
    <location>
        <begin position="85"/>
        <end position="163"/>
    </location>
</feature>
<feature type="binding site" evidence="10">
    <location>
        <begin position="113"/>
        <end position="123"/>
    </location>
    <ligand>
        <name>ATP</name>
        <dbReference type="ChEBI" id="CHEBI:30616"/>
    </ligand>
</feature>
<keyword evidence="7 10" id="KW-0067">ATP-binding</keyword>
<sequence>MTESKTEPTTHTGRGTGTDAVTVRVPAKVNVQLAVGAARPDGFHDLANVFLAVGLYDEVTVTPADELRITCEGPDADQVPLDATNLAARAALELARRYGVEPGVHLHIAKDIPVAGGMAGGSADGAGALLACDALWGTHASREELLDICAELGSDVPFSLVGGAALGVGRGEQLRTLEVGATFHWVFAIAERGLSTPAVFREFDRMNEGVRIPEPVASQELLDALAKGDAGALARAVSNDLQPAALSLFPALADTLAAGRNAGALAALVSGSGPTTAFLAADAESARAVADALRASGTCRTVRVTDGPAPGATVV</sequence>
<dbReference type="RefSeq" id="WP_067376257.1">
    <property type="nucleotide sequence ID" value="NZ_BDQI01000012.1"/>
</dbReference>
<dbReference type="Pfam" id="PF00288">
    <property type="entry name" value="GHMP_kinases_N"/>
    <property type="match status" value="1"/>
</dbReference>
<evidence type="ECO:0000256" key="9">
    <source>
        <dbReference type="ARBA" id="ARBA00032554"/>
    </source>
</evidence>
<evidence type="ECO:0000259" key="11">
    <source>
        <dbReference type="Pfam" id="PF00288"/>
    </source>
</evidence>
<dbReference type="STRING" id="1963.AQJ27_32430"/>
<evidence type="ECO:0000256" key="8">
    <source>
        <dbReference type="ARBA" id="ARBA00023229"/>
    </source>
</evidence>
<dbReference type="SUPFAM" id="SSF55060">
    <property type="entry name" value="GHMP Kinase, C-terminal domain"/>
    <property type="match status" value="1"/>
</dbReference>
<dbReference type="InterPro" id="IPR020568">
    <property type="entry name" value="Ribosomal_Su5_D2-typ_SF"/>
</dbReference>
<dbReference type="NCBIfam" id="NF002870">
    <property type="entry name" value="PRK03188.1"/>
    <property type="match status" value="1"/>
</dbReference>
<comment type="similarity">
    <text evidence="1 10">Belongs to the GHMP kinase family. IspE subfamily.</text>
</comment>
<keyword evidence="8 10" id="KW-0414">Isoprene biosynthesis</keyword>
<dbReference type="AlphaFoldDB" id="A0A250VIE9"/>
<evidence type="ECO:0000256" key="10">
    <source>
        <dbReference type="HAMAP-Rule" id="MF_00061"/>
    </source>
</evidence>
<dbReference type="PANTHER" id="PTHR43527:SF2">
    <property type="entry name" value="4-DIPHOSPHOCYTIDYL-2-C-METHYL-D-ERYTHRITOL KINASE, CHLOROPLASTIC"/>
    <property type="match status" value="1"/>
</dbReference>
<dbReference type="InterPro" id="IPR013750">
    <property type="entry name" value="GHMP_kinase_C_dom"/>
</dbReference>
<evidence type="ECO:0000313" key="14">
    <source>
        <dbReference type="Proteomes" id="UP000217446"/>
    </source>
</evidence>
<protein>
    <recommendedName>
        <fullName evidence="3 10">4-diphosphocytidyl-2-C-methyl-D-erythritol kinase</fullName>
        <shortName evidence="10">CMK</shortName>
        <ecNumber evidence="2 10">2.7.1.148</ecNumber>
    </recommendedName>
    <alternativeName>
        <fullName evidence="9 10">4-(cytidine-5'-diphospho)-2-C-methyl-D-erythritol kinase</fullName>
    </alternativeName>
</protein>
<dbReference type="InterPro" id="IPR036554">
    <property type="entry name" value="GHMP_kinase_C_sf"/>
</dbReference>
<feature type="domain" description="GHMP kinase C-terminal" evidence="12">
    <location>
        <begin position="222"/>
        <end position="297"/>
    </location>
</feature>
<comment type="function">
    <text evidence="10">Catalyzes the phosphorylation of the position 2 hydroxy group of 4-diphosphocytidyl-2C-methyl-D-erythritol.</text>
</comment>
<proteinExistence type="inferred from homology"/>
<evidence type="ECO:0000256" key="1">
    <source>
        <dbReference type="ARBA" id="ARBA00009684"/>
    </source>
</evidence>
<comment type="caution">
    <text evidence="13">The sequence shown here is derived from an EMBL/GenBank/DDBJ whole genome shotgun (WGS) entry which is preliminary data.</text>
</comment>
<dbReference type="InterPro" id="IPR006204">
    <property type="entry name" value="GHMP_kinase_N_dom"/>
</dbReference>
<dbReference type="SUPFAM" id="SSF54211">
    <property type="entry name" value="Ribosomal protein S5 domain 2-like"/>
    <property type="match status" value="1"/>
</dbReference>
<evidence type="ECO:0000256" key="2">
    <source>
        <dbReference type="ARBA" id="ARBA00012052"/>
    </source>
</evidence>
<dbReference type="InterPro" id="IPR004424">
    <property type="entry name" value="IspE"/>
</dbReference>
<keyword evidence="14" id="KW-1185">Reference proteome</keyword>
<dbReference type="Gene3D" id="3.30.230.10">
    <property type="match status" value="1"/>
</dbReference>
<dbReference type="PIRSF" id="PIRSF010376">
    <property type="entry name" value="IspE"/>
    <property type="match status" value="1"/>
</dbReference>
<evidence type="ECO:0000313" key="13">
    <source>
        <dbReference type="EMBL" id="GAX53973.1"/>
    </source>
</evidence>
<comment type="pathway">
    <text evidence="10">Isoprenoid biosynthesis; isopentenyl diphosphate biosynthesis via DXP pathway; isopentenyl diphosphate from 1-deoxy-D-xylulose 5-phosphate: step 3/6.</text>
</comment>
<dbReference type="InterPro" id="IPR014721">
    <property type="entry name" value="Ribsml_uS5_D2-typ_fold_subgr"/>
</dbReference>
<dbReference type="Proteomes" id="UP000217446">
    <property type="component" value="Unassembled WGS sequence"/>
</dbReference>
<evidence type="ECO:0000256" key="5">
    <source>
        <dbReference type="ARBA" id="ARBA00022741"/>
    </source>
</evidence>
<dbReference type="NCBIfam" id="TIGR00154">
    <property type="entry name" value="ispE"/>
    <property type="match status" value="1"/>
</dbReference>
<feature type="active site" evidence="10">
    <location>
        <position position="28"/>
    </location>
</feature>
<name>A0A250VIE9_STROL</name>
<dbReference type="UniPathway" id="UPA00056">
    <property type="reaction ID" value="UER00094"/>
</dbReference>
<dbReference type="HAMAP" id="MF_00061">
    <property type="entry name" value="IspE"/>
    <property type="match status" value="1"/>
</dbReference>
<keyword evidence="6 10" id="KW-0418">Kinase</keyword>
<comment type="catalytic activity">
    <reaction evidence="10">
        <text>4-CDP-2-C-methyl-D-erythritol + ATP = 4-CDP-2-C-methyl-D-erythritol 2-phosphate + ADP + H(+)</text>
        <dbReference type="Rhea" id="RHEA:18437"/>
        <dbReference type="ChEBI" id="CHEBI:15378"/>
        <dbReference type="ChEBI" id="CHEBI:30616"/>
        <dbReference type="ChEBI" id="CHEBI:57823"/>
        <dbReference type="ChEBI" id="CHEBI:57919"/>
        <dbReference type="ChEBI" id="CHEBI:456216"/>
        <dbReference type="EC" id="2.7.1.148"/>
    </reaction>
</comment>
<dbReference type="PANTHER" id="PTHR43527">
    <property type="entry name" value="4-DIPHOSPHOCYTIDYL-2-C-METHYL-D-ERYTHRITOL KINASE, CHLOROPLASTIC"/>
    <property type="match status" value="1"/>
</dbReference>
<evidence type="ECO:0000256" key="7">
    <source>
        <dbReference type="ARBA" id="ARBA00022840"/>
    </source>
</evidence>
<dbReference type="GO" id="GO:0019288">
    <property type="term" value="P:isopentenyl diphosphate biosynthetic process, methylerythritol 4-phosphate pathway"/>
    <property type="evidence" value="ECO:0007669"/>
    <property type="project" value="UniProtKB-UniRule"/>
</dbReference>
<reference evidence="14" key="1">
    <citation type="submission" date="2017-05" db="EMBL/GenBank/DDBJ databases">
        <title>Streptomyces olivochromogenes NBRC 3561 whole genome shotgun sequence.</title>
        <authorList>
            <person name="Dohra H."/>
            <person name="Kodani S."/>
        </authorList>
    </citation>
    <scope>NUCLEOTIDE SEQUENCE [LARGE SCALE GENOMIC DNA]</scope>
    <source>
        <strain evidence="14">NBRC 3561</strain>
    </source>
</reference>
<dbReference type="FunFam" id="3.30.230.10:FF:000076">
    <property type="entry name" value="4-diphosphocytidyl-2-C-methyl-D-erythritol kinase"/>
    <property type="match status" value="1"/>
</dbReference>
<dbReference type="GO" id="GO:0016114">
    <property type="term" value="P:terpenoid biosynthetic process"/>
    <property type="evidence" value="ECO:0007669"/>
    <property type="project" value="UniProtKB-UniRule"/>
</dbReference>